<evidence type="ECO:0000256" key="8">
    <source>
        <dbReference type="RuleBase" id="RU365004"/>
    </source>
</evidence>
<evidence type="ECO:0000256" key="5">
    <source>
        <dbReference type="ARBA" id="ARBA00022763"/>
    </source>
</evidence>
<keyword evidence="11" id="KW-1185">Reference proteome</keyword>
<evidence type="ECO:0000256" key="7">
    <source>
        <dbReference type="PROSITE-ProRule" id="PRU00221"/>
    </source>
</evidence>
<dbReference type="Proteomes" id="UP001378960">
    <property type="component" value="Unassembled WGS sequence"/>
</dbReference>
<dbReference type="GO" id="GO:0003677">
    <property type="term" value="F:DNA binding"/>
    <property type="evidence" value="ECO:0007669"/>
    <property type="project" value="UniProtKB-UniRule"/>
</dbReference>
<evidence type="ECO:0000256" key="2">
    <source>
        <dbReference type="ARBA" id="ARBA00021132"/>
    </source>
</evidence>
<proteinExistence type="inferred from homology"/>
<dbReference type="SMART" id="SM00320">
    <property type="entry name" value="WD40"/>
    <property type="match status" value="4"/>
</dbReference>
<comment type="similarity">
    <text evidence="1 8">Belongs to the WD repeat DDB2/WDR76 family.</text>
</comment>
<dbReference type="PANTHER" id="PTHR14773">
    <property type="entry name" value="WD REPEAT-CONTAINING PROTEIN 76"/>
    <property type="match status" value="1"/>
</dbReference>
<gene>
    <name evidence="10" type="ORF">DAPK24_019020</name>
</gene>
<feature type="region of interest" description="Disordered" evidence="9">
    <location>
        <begin position="31"/>
        <end position="64"/>
    </location>
</feature>
<dbReference type="GO" id="GO:2000001">
    <property type="term" value="P:regulation of DNA damage checkpoint"/>
    <property type="evidence" value="ECO:0007669"/>
    <property type="project" value="TreeGrafter"/>
</dbReference>
<dbReference type="InterPro" id="IPR050853">
    <property type="entry name" value="WD_repeat_DNA-damage-binding"/>
</dbReference>
<dbReference type="GO" id="GO:0005634">
    <property type="term" value="C:nucleus"/>
    <property type="evidence" value="ECO:0007669"/>
    <property type="project" value="TreeGrafter"/>
</dbReference>
<dbReference type="PROSITE" id="PS50082">
    <property type="entry name" value="WD_REPEATS_2"/>
    <property type="match status" value="1"/>
</dbReference>
<reference evidence="10 11" key="1">
    <citation type="journal article" date="2023" name="Elife">
        <title>Identification of key yeast species and microbe-microbe interactions impacting larval growth of Drosophila in the wild.</title>
        <authorList>
            <person name="Mure A."/>
            <person name="Sugiura Y."/>
            <person name="Maeda R."/>
            <person name="Honda K."/>
            <person name="Sakurai N."/>
            <person name="Takahashi Y."/>
            <person name="Watada M."/>
            <person name="Katoh T."/>
            <person name="Gotoh A."/>
            <person name="Gotoh Y."/>
            <person name="Taniguchi I."/>
            <person name="Nakamura K."/>
            <person name="Hayashi T."/>
            <person name="Katayama T."/>
            <person name="Uemura T."/>
            <person name="Hattori Y."/>
        </authorList>
    </citation>
    <scope>NUCLEOTIDE SEQUENCE [LARGE SCALE GENOMIC DNA]</scope>
    <source>
        <strain evidence="10 11">PK-24</strain>
    </source>
</reference>
<accession>A0AAV5R2S9</accession>
<protein>
    <recommendedName>
        <fullName evidence="2 8">DNA damage-binding protein CMR1</fullName>
    </recommendedName>
</protein>
<dbReference type="PROSITE" id="PS00678">
    <property type="entry name" value="WD_REPEATS_1"/>
    <property type="match status" value="1"/>
</dbReference>
<evidence type="ECO:0000313" key="11">
    <source>
        <dbReference type="Proteomes" id="UP001378960"/>
    </source>
</evidence>
<dbReference type="PROSITE" id="PS50294">
    <property type="entry name" value="WD_REPEATS_REGION"/>
    <property type="match status" value="1"/>
</dbReference>
<comment type="function">
    <text evidence="8">DNA-binding protein that binds to both single- and double-stranded DNA. Binds preferentially to UV-damaged DNA. May be involved in DNA-metabolic processes.</text>
</comment>
<evidence type="ECO:0000256" key="1">
    <source>
        <dbReference type="ARBA" id="ARBA00005434"/>
    </source>
</evidence>
<feature type="repeat" description="WD" evidence="7">
    <location>
        <begin position="313"/>
        <end position="349"/>
    </location>
</feature>
<evidence type="ECO:0000256" key="4">
    <source>
        <dbReference type="ARBA" id="ARBA00022737"/>
    </source>
</evidence>
<dbReference type="Gene3D" id="2.130.10.10">
    <property type="entry name" value="YVTN repeat-like/Quinoprotein amine dehydrogenase"/>
    <property type="match status" value="1"/>
</dbReference>
<dbReference type="InterPro" id="IPR015943">
    <property type="entry name" value="WD40/YVTN_repeat-like_dom_sf"/>
</dbReference>
<keyword evidence="6 8" id="KW-0238">DNA-binding</keyword>
<evidence type="ECO:0000313" key="10">
    <source>
        <dbReference type="EMBL" id="GMM45327.1"/>
    </source>
</evidence>
<name>A0AAV5R2S9_PICKL</name>
<dbReference type="GO" id="GO:0006974">
    <property type="term" value="P:DNA damage response"/>
    <property type="evidence" value="ECO:0007669"/>
    <property type="project" value="UniProtKB-KW"/>
</dbReference>
<dbReference type="InterPro" id="IPR036322">
    <property type="entry name" value="WD40_repeat_dom_sf"/>
</dbReference>
<organism evidence="10 11">
    <name type="scientific">Pichia kluyveri</name>
    <name type="common">Yeast</name>
    <dbReference type="NCBI Taxonomy" id="36015"/>
    <lineage>
        <taxon>Eukaryota</taxon>
        <taxon>Fungi</taxon>
        <taxon>Dikarya</taxon>
        <taxon>Ascomycota</taxon>
        <taxon>Saccharomycotina</taxon>
        <taxon>Pichiomycetes</taxon>
        <taxon>Pichiales</taxon>
        <taxon>Pichiaceae</taxon>
        <taxon>Pichia</taxon>
    </lineage>
</organism>
<dbReference type="Pfam" id="PF00400">
    <property type="entry name" value="WD40"/>
    <property type="match status" value="1"/>
</dbReference>
<comment type="caution">
    <text evidence="10">The sequence shown here is derived from an EMBL/GenBank/DDBJ whole genome shotgun (WGS) entry which is preliminary data.</text>
</comment>
<keyword evidence="4" id="KW-0677">Repeat</keyword>
<dbReference type="EMBL" id="BTGB01000002">
    <property type="protein sequence ID" value="GMM45327.1"/>
    <property type="molecule type" value="Genomic_DNA"/>
</dbReference>
<evidence type="ECO:0000256" key="3">
    <source>
        <dbReference type="ARBA" id="ARBA00022574"/>
    </source>
</evidence>
<dbReference type="AlphaFoldDB" id="A0AAV5R2S9"/>
<dbReference type="SUPFAM" id="SSF50978">
    <property type="entry name" value="WD40 repeat-like"/>
    <property type="match status" value="1"/>
</dbReference>
<dbReference type="PANTHER" id="PTHR14773:SF0">
    <property type="entry name" value="WD REPEAT-CONTAINING PROTEIN 76"/>
    <property type="match status" value="1"/>
</dbReference>
<dbReference type="InterPro" id="IPR019775">
    <property type="entry name" value="WD40_repeat_CS"/>
</dbReference>
<keyword evidence="5 8" id="KW-0227">DNA damage</keyword>
<keyword evidence="3 7" id="KW-0853">WD repeat</keyword>
<evidence type="ECO:0000256" key="6">
    <source>
        <dbReference type="ARBA" id="ARBA00023125"/>
    </source>
</evidence>
<evidence type="ECO:0000256" key="9">
    <source>
        <dbReference type="SAM" id="MobiDB-lite"/>
    </source>
</evidence>
<dbReference type="InterPro" id="IPR001680">
    <property type="entry name" value="WD40_rpt"/>
</dbReference>
<sequence length="516" mass="58542">MAISEFEKQRQANIARNKELLRQLNLTQLANEFGKSESGNSSPEPKPKPKTRKPTVKIEKEAPLPLRRSRRIAGVNLDDSEAVKVLDALDEEKSKQEKLKELESVRLSDDLKLSEVISDTKMLEKLGKSFSMGDFFEEIKNKPLAQKSDEQARDELDKLELYESFHPNQIMLTNSRMTTIEFHPSNNRKLVFGGDTNGMLGVWTVDDDSEDEPAIIRFTPHRKNIARICVRPEVLEEVVSSSYDGSIRTMDLTKNISKCIVEYDDQWGDASGISDFKFIDKNIGYLTTLQGEFSIFDLRVSDPVRRDACVANYRLHDKKIGYFSVCPTDNKLIASASLDRTMRIWDLRNIHDQVWSGYEDVKGPQCVAAYGSRLSVSCTDWNRSGDIVCNGYDDSIRIFNMNKGDGIMNYLSTLAKPETGDINENLTPDVTIKHNCQSGRWVSILKSRWHERPRDGVEKFVIANMKKSLDVYSREGTMLAHINDERMTSVPAVCCFHPTENWIVGGNSSGKTFLLS</sequence>